<evidence type="ECO:0000313" key="7">
    <source>
        <dbReference type="Proteomes" id="UP000182248"/>
    </source>
</evidence>
<dbReference type="PROSITE" id="PS00687">
    <property type="entry name" value="ALDEHYDE_DEHYDR_GLU"/>
    <property type="match status" value="1"/>
</dbReference>
<gene>
    <name evidence="6" type="ORF">SAMN02927921_01215</name>
</gene>
<dbReference type="FunFam" id="3.40.309.10:FF:000009">
    <property type="entry name" value="Aldehyde dehydrogenase A"/>
    <property type="match status" value="1"/>
</dbReference>
<dbReference type="GO" id="GO:0016620">
    <property type="term" value="F:oxidoreductase activity, acting on the aldehyde or oxo group of donors, NAD or NADP as acceptor"/>
    <property type="evidence" value="ECO:0007669"/>
    <property type="project" value="InterPro"/>
</dbReference>
<keyword evidence="2 4" id="KW-0560">Oxidoreductase</keyword>
<feature type="domain" description="Aldehyde dehydrogenase" evidence="5">
    <location>
        <begin position="2"/>
        <end position="449"/>
    </location>
</feature>
<dbReference type="InterPro" id="IPR016163">
    <property type="entry name" value="Ald_DH_C"/>
</dbReference>
<reference evidence="6 7" key="1">
    <citation type="submission" date="2016-11" db="EMBL/GenBank/DDBJ databases">
        <authorList>
            <person name="Jaros S."/>
            <person name="Januszkiewicz K."/>
            <person name="Wedrychowicz H."/>
        </authorList>
    </citation>
    <scope>NUCLEOTIDE SEQUENCE [LARGE SCALE GENOMIC DNA]</scope>
    <source>
        <strain evidence="6 7">CGMCC 1.12145</strain>
    </source>
</reference>
<dbReference type="STRING" id="1150368.SAMN02927921_01215"/>
<dbReference type="OrthoDB" id="1394754at2"/>
<dbReference type="Gene3D" id="3.40.605.10">
    <property type="entry name" value="Aldehyde Dehydrogenase, Chain A, domain 1"/>
    <property type="match status" value="1"/>
</dbReference>
<dbReference type="RefSeq" id="WP_072316463.1">
    <property type="nucleotide sequence ID" value="NZ_FPJE01000005.1"/>
</dbReference>
<evidence type="ECO:0000313" key="6">
    <source>
        <dbReference type="EMBL" id="SFW33809.1"/>
    </source>
</evidence>
<name>A0A1K1NEW9_9FLAO</name>
<dbReference type="InterPro" id="IPR015590">
    <property type="entry name" value="Aldehyde_DH_dom"/>
</dbReference>
<evidence type="ECO:0000256" key="1">
    <source>
        <dbReference type="ARBA" id="ARBA00009986"/>
    </source>
</evidence>
<dbReference type="InterPro" id="IPR016161">
    <property type="entry name" value="Ald_DH/histidinol_DH"/>
</dbReference>
<evidence type="ECO:0000259" key="5">
    <source>
        <dbReference type="Pfam" id="PF00171"/>
    </source>
</evidence>
<feature type="active site" evidence="3">
    <location>
        <position position="226"/>
    </location>
</feature>
<evidence type="ECO:0000256" key="2">
    <source>
        <dbReference type="ARBA" id="ARBA00023002"/>
    </source>
</evidence>
<dbReference type="EMBL" id="FPJE01000005">
    <property type="protein sequence ID" value="SFW33809.1"/>
    <property type="molecule type" value="Genomic_DNA"/>
</dbReference>
<organism evidence="6 7">
    <name type="scientific">Sinomicrobium oceani</name>
    <dbReference type="NCBI Taxonomy" id="1150368"/>
    <lineage>
        <taxon>Bacteria</taxon>
        <taxon>Pseudomonadati</taxon>
        <taxon>Bacteroidota</taxon>
        <taxon>Flavobacteriia</taxon>
        <taxon>Flavobacteriales</taxon>
        <taxon>Flavobacteriaceae</taxon>
        <taxon>Sinomicrobium</taxon>
    </lineage>
</organism>
<dbReference type="Proteomes" id="UP000182248">
    <property type="component" value="Unassembled WGS sequence"/>
</dbReference>
<evidence type="ECO:0000256" key="3">
    <source>
        <dbReference type="PROSITE-ProRule" id="PRU10007"/>
    </source>
</evidence>
<dbReference type="PROSITE" id="PS00070">
    <property type="entry name" value="ALDEHYDE_DEHYDR_CYS"/>
    <property type="match status" value="1"/>
</dbReference>
<dbReference type="AlphaFoldDB" id="A0A1K1NEW9"/>
<accession>A0A1K1NEW9</accession>
<dbReference type="SUPFAM" id="SSF53720">
    <property type="entry name" value="ALDH-like"/>
    <property type="match status" value="1"/>
</dbReference>
<dbReference type="InterPro" id="IPR016160">
    <property type="entry name" value="Ald_DH_CS_CYS"/>
</dbReference>
<proteinExistence type="inferred from homology"/>
<dbReference type="InterPro" id="IPR029510">
    <property type="entry name" value="Ald_DH_CS_GLU"/>
</dbReference>
<dbReference type="Gene3D" id="3.40.309.10">
    <property type="entry name" value="Aldehyde Dehydrogenase, Chain A, domain 2"/>
    <property type="match status" value="1"/>
</dbReference>
<comment type="similarity">
    <text evidence="1 4">Belongs to the aldehyde dehydrogenase family.</text>
</comment>
<dbReference type="Pfam" id="PF00171">
    <property type="entry name" value="Aldedh"/>
    <property type="match status" value="1"/>
</dbReference>
<keyword evidence="7" id="KW-1185">Reference proteome</keyword>
<dbReference type="InterPro" id="IPR016162">
    <property type="entry name" value="Ald_DH_N"/>
</dbReference>
<protein>
    <submittedName>
        <fullName evidence="6">Acyl-CoA reductase</fullName>
    </submittedName>
</protein>
<dbReference type="PANTHER" id="PTHR11699">
    <property type="entry name" value="ALDEHYDE DEHYDROGENASE-RELATED"/>
    <property type="match status" value="1"/>
</dbReference>
<sequence length="456" mass="50169">MKICNPATEAIIAEYQEDTAETLSGKFSALKAGQKAWALRTPGERLECIRKFGDLVRTNKNELAAVLTAETGKPIQQSLNEINGAHNRIEHLSEYAVRVLADEVMTDTGNTHEKITYEPLGVIANISAWNFPYNVGYNVFLYALVAGNAVMYKPSEYAAMTGKQFEKYMHLSGVPRDVFQCVIGDGKLGQSMLELNFDGYFFTGSYKTGVHIAETVARKLVPLQLELGGKDPLYIADDVADVKQAAIHAAEGAFYNNGQSCCAVERIYVAESIYNEFVEAFVQEVGTYTMGDPASPDTFIGPVTREAQLEVLAKQVEDAVHKGATLRTGGERVPGKGYYIEPAVLINCNHEMDIMKEESFGPVIGIQKVSSDEEAVRLMQDTGYGLTAAVFCADEQRAKAILDVMDTGTVYWNCCDRVSPYVPWSGRRNSGLGATLSVQGIRAFTRPKAYHWRKPS</sequence>
<evidence type="ECO:0000256" key="4">
    <source>
        <dbReference type="RuleBase" id="RU003345"/>
    </source>
</evidence>